<evidence type="ECO:0000256" key="5">
    <source>
        <dbReference type="ARBA" id="ARBA00023001"/>
    </source>
</evidence>
<dbReference type="SUPFAM" id="SSF50685">
    <property type="entry name" value="Barwin-like endoglucanases"/>
    <property type="match status" value="1"/>
</dbReference>
<protein>
    <recommendedName>
        <fullName evidence="3 9">Cellulase</fullName>
        <ecNumber evidence="3 9">3.2.1.4</ecNumber>
    </recommendedName>
</protein>
<keyword evidence="5" id="KW-0136">Cellulose degradation</keyword>
<evidence type="ECO:0000256" key="9">
    <source>
        <dbReference type="PROSITE-ProRule" id="PRU10069"/>
    </source>
</evidence>
<keyword evidence="6" id="KW-0119">Carbohydrate metabolism</keyword>
<evidence type="ECO:0000256" key="8">
    <source>
        <dbReference type="ARBA" id="ARBA00023326"/>
    </source>
</evidence>
<reference evidence="11" key="1">
    <citation type="submission" date="2021-01" db="EMBL/GenBank/DDBJ databases">
        <authorList>
            <person name="Corre E."/>
            <person name="Pelletier E."/>
            <person name="Niang G."/>
            <person name="Scheremetjew M."/>
            <person name="Finn R."/>
            <person name="Kale V."/>
            <person name="Holt S."/>
            <person name="Cochrane G."/>
            <person name="Meng A."/>
            <person name="Brown T."/>
            <person name="Cohen L."/>
        </authorList>
    </citation>
    <scope>NUCLEOTIDE SEQUENCE</scope>
    <source>
        <strain evidence="11">308</strain>
    </source>
</reference>
<evidence type="ECO:0000256" key="7">
    <source>
        <dbReference type="ARBA" id="ARBA00023295"/>
    </source>
</evidence>
<evidence type="ECO:0000259" key="10">
    <source>
        <dbReference type="PROSITE" id="PS01140"/>
    </source>
</evidence>
<dbReference type="PROSITE" id="PS01140">
    <property type="entry name" value="GLYCOSYL_HYDROL_F45"/>
    <property type="match status" value="1"/>
</dbReference>
<dbReference type="Gene3D" id="2.40.40.10">
    <property type="entry name" value="RlpA-like domain"/>
    <property type="match status" value="1"/>
</dbReference>
<keyword evidence="8" id="KW-0624">Polysaccharide degradation</keyword>
<dbReference type="GO" id="GO:0030245">
    <property type="term" value="P:cellulose catabolic process"/>
    <property type="evidence" value="ECO:0007669"/>
    <property type="project" value="UniProtKB-KW"/>
</dbReference>
<dbReference type="EC" id="3.2.1.4" evidence="3 9"/>
<evidence type="ECO:0000256" key="2">
    <source>
        <dbReference type="ARBA" id="ARBA00007793"/>
    </source>
</evidence>
<dbReference type="EMBL" id="HBFR01006835">
    <property type="protein sequence ID" value="CAD8877734.1"/>
    <property type="molecule type" value="Transcribed_RNA"/>
</dbReference>
<keyword evidence="7" id="KW-0326">Glycosidase</keyword>
<dbReference type="InterPro" id="IPR000334">
    <property type="entry name" value="Glyco_hydro_45"/>
</dbReference>
<accession>A0A7S1B7J5</accession>
<feature type="domain" description="Glycosyl hydrolases family 45 active site" evidence="10">
    <location>
        <begin position="146"/>
        <end position="157"/>
    </location>
</feature>
<dbReference type="InterPro" id="IPR036908">
    <property type="entry name" value="RlpA-like_sf"/>
</dbReference>
<organism evidence="11">
    <name type="scientific">Corethron hystrix</name>
    <dbReference type="NCBI Taxonomy" id="216773"/>
    <lineage>
        <taxon>Eukaryota</taxon>
        <taxon>Sar</taxon>
        <taxon>Stramenopiles</taxon>
        <taxon>Ochrophyta</taxon>
        <taxon>Bacillariophyta</taxon>
        <taxon>Coscinodiscophyceae</taxon>
        <taxon>Corethrophycidae</taxon>
        <taxon>Corethrales</taxon>
        <taxon>Corethraceae</taxon>
        <taxon>Corethron</taxon>
    </lineage>
</organism>
<evidence type="ECO:0000256" key="3">
    <source>
        <dbReference type="ARBA" id="ARBA00012601"/>
    </source>
</evidence>
<dbReference type="GO" id="GO:0008810">
    <property type="term" value="F:cellulase activity"/>
    <property type="evidence" value="ECO:0007669"/>
    <property type="project" value="UniProtKB-EC"/>
</dbReference>
<comment type="catalytic activity">
    <reaction evidence="1 9">
        <text>Endohydrolysis of (1-&gt;4)-beta-D-glucosidic linkages in cellulose, lichenin and cereal beta-D-glucans.</text>
        <dbReference type="EC" id="3.2.1.4"/>
    </reaction>
</comment>
<comment type="similarity">
    <text evidence="2">Belongs to the glycosyl hydrolase 45 (cellulase K) family.</text>
</comment>
<keyword evidence="4" id="KW-0378">Hydrolase</keyword>
<dbReference type="AlphaFoldDB" id="A0A7S1B7J5"/>
<feature type="active site" description="Nucleophile" evidence="9">
    <location>
        <position position="151"/>
    </location>
</feature>
<evidence type="ECO:0000313" key="11">
    <source>
        <dbReference type="EMBL" id="CAD8877734.1"/>
    </source>
</evidence>
<evidence type="ECO:0000256" key="6">
    <source>
        <dbReference type="ARBA" id="ARBA00023277"/>
    </source>
</evidence>
<gene>
    <name evidence="11" type="ORF">CHYS00102_LOCUS4918</name>
</gene>
<proteinExistence type="inferred from homology"/>
<evidence type="ECO:0000256" key="1">
    <source>
        <dbReference type="ARBA" id="ARBA00000966"/>
    </source>
</evidence>
<sequence length="699" mass="76989">MQCNICSSTSISPSLGSRLLFRTVPYFLEPILSFNCKVTYIHFFFLSAICINSPSGMPSNPAPTPVLTPTPVKSPTSVTPYCNWGPLGTGESSVCDGEAQGGEWCNVNKDQCEDGCGGKWCTTAPQPTPAPVPVGPQPTKSNIATTTRYWDCSGGACGCSYVPEGLNNPDEPSHCYSNAMFKAPKENEYGAKYYGAAAISYHLGGGGWMSEGCGKCWKITGSANIKGYESVGETTIVIKGTNFCPPANSLCGAGPHFDIAAPGFDVLKYSLAHDCPNLELDELEGFQACSEWMIDDQNPDKNCDCSTFKNPILKAGCKNFYSLKWDNPQVTYEELDACPKELSSLHCGYPYPDEENMPETCASNVFEPTEPTPPTKAPVKSPEKECPEGWNSASWTWYHSYAPCCPDSPNYDPEYPTTECDLYSACKYTGSFAYAGKRDYDWVGQNDIIAFFSTNGDNASYENKKIKIKAKSQTVTAWVLDTCGDNDCNGCCTKNSQPSGYLVDMESHTVERYFGGLNEVSGEVCWKLDNSPPTGYCSWYKCDGEVQDDPYCNFDSQNCLGECGGSYYCIINSTPLPTQSPVTNAPTTSPPACKGEFHLMVELKTDKPKENKYFLFQQDGTKWNRIIKSSGLKKKKLNVSSHCLDMSKCYKFVIRDKKGNGIDGWYRVLLNDIQIHKVTNWTSGNKMEYEFGICPRPKK</sequence>
<evidence type="ECO:0000256" key="4">
    <source>
        <dbReference type="ARBA" id="ARBA00022801"/>
    </source>
</evidence>
<name>A0A7S1B7J5_9STRA</name>